<dbReference type="EMBL" id="MDYQ01000479">
    <property type="protein sequence ID" value="PRP74271.1"/>
    <property type="molecule type" value="Genomic_DNA"/>
</dbReference>
<evidence type="ECO:0000313" key="2">
    <source>
        <dbReference type="Proteomes" id="UP000241769"/>
    </source>
</evidence>
<comment type="caution">
    <text evidence="1">The sequence shown here is derived from an EMBL/GenBank/DDBJ whole genome shotgun (WGS) entry which is preliminary data.</text>
</comment>
<keyword evidence="2" id="KW-1185">Reference proteome</keyword>
<organism evidence="1 2">
    <name type="scientific">Planoprotostelium fungivorum</name>
    <dbReference type="NCBI Taxonomy" id="1890364"/>
    <lineage>
        <taxon>Eukaryota</taxon>
        <taxon>Amoebozoa</taxon>
        <taxon>Evosea</taxon>
        <taxon>Variosea</taxon>
        <taxon>Cavosteliida</taxon>
        <taxon>Cavosteliaceae</taxon>
        <taxon>Planoprotostelium</taxon>
    </lineage>
</organism>
<name>A0A2P6MRD6_9EUKA</name>
<reference evidence="1 2" key="1">
    <citation type="journal article" date="2018" name="Genome Biol. Evol.">
        <title>Multiple Roots of Fruiting Body Formation in Amoebozoa.</title>
        <authorList>
            <person name="Hillmann F."/>
            <person name="Forbes G."/>
            <person name="Novohradska S."/>
            <person name="Ferling I."/>
            <person name="Riege K."/>
            <person name="Groth M."/>
            <person name="Westermann M."/>
            <person name="Marz M."/>
            <person name="Spaller T."/>
            <person name="Winckler T."/>
            <person name="Schaap P."/>
            <person name="Glockner G."/>
        </authorList>
    </citation>
    <scope>NUCLEOTIDE SEQUENCE [LARGE SCALE GENOMIC DNA]</scope>
    <source>
        <strain evidence="1 2">Jena</strain>
    </source>
</reference>
<accession>A0A2P6MRD6</accession>
<protein>
    <submittedName>
        <fullName evidence="1">Uncharacterized protein</fullName>
    </submittedName>
</protein>
<evidence type="ECO:0000313" key="1">
    <source>
        <dbReference type="EMBL" id="PRP74271.1"/>
    </source>
</evidence>
<sequence>MYDPERPELFRRMKPKVMKFSIKKFLTFALVDDSVCYIIYCIHNSKYSEATVDVASQPTRDCHH</sequence>
<dbReference type="InParanoid" id="A0A2P6MRD6"/>
<dbReference type="Proteomes" id="UP000241769">
    <property type="component" value="Unassembled WGS sequence"/>
</dbReference>
<proteinExistence type="predicted"/>
<dbReference type="AlphaFoldDB" id="A0A2P6MRD6"/>
<gene>
    <name evidence="1" type="ORF">PROFUN_12018</name>
</gene>